<dbReference type="InParanoid" id="A0A6J0BY18"/>
<feature type="transmembrane region" description="Helical" evidence="6">
    <location>
        <begin position="39"/>
        <end position="62"/>
    </location>
</feature>
<dbReference type="InterPro" id="IPR050578">
    <property type="entry name" value="MARVEL-CKLF_proteins"/>
</dbReference>
<evidence type="ECO:0000313" key="9">
    <source>
        <dbReference type="RefSeq" id="XP_015519182.1"/>
    </source>
</evidence>
<evidence type="ECO:0000259" key="7">
    <source>
        <dbReference type="PROSITE" id="PS51225"/>
    </source>
</evidence>
<feature type="domain" description="MARVEL" evidence="7">
    <location>
        <begin position="32"/>
        <end position="158"/>
    </location>
</feature>
<evidence type="ECO:0000256" key="4">
    <source>
        <dbReference type="ARBA" id="ARBA00023136"/>
    </source>
</evidence>
<dbReference type="RefSeq" id="XP_015519182.1">
    <property type="nucleotide sequence ID" value="XM_015663696.1"/>
</dbReference>
<dbReference type="Pfam" id="PF01284">
    <property type="entry name" value="MARVEL"/>
    <property type="match status" value="1"/>
</dbReference>
<dbReference type="KEGG" id="nlo:107223870"/>
<evidence type="ECO:0000256" key="5">
    <source>
        <dbReference type="PROSITE-ProRule" id="PRU00581"/>
    </source>
</evidence>
<gene>
    <name evidence="9 10" type="primary">LOC107223870</name>
</gene>
<keyword evidence="3 6" id="KW-1133">Transmembrane helix</keyword>
<evidence type="ECO:0000256" key="3">
    <source>
        <dbReference type="ARBA" id="ARBA00022989"/>
    </source>
</evidence>
<keyword evidence="4 5" id="KW-0472">Membrane</keyword>
<dbReference type="PANTHER" id="PTHR22776:SF49">
    <property type="entry name" value="MARVEL DOMAIN-CONTAINING PROTEIN"/>
    <property type="match status" value="1"/>
</dbReference>
<dbReference type="OrthoDB" id="10028364at2759"/>
<keyword evidence="8" id="KW-1185">Reference proteome</keyword>
<evidence type="ECO:0000256" key="2">
    <source>
        <dbReference type="ARBA" id="ARBA00022692"/>
    </source>
</evidence>
<dbReference type="Proteomes" id="UP000829291">
    <property type="component" value="Chromosome 3"/>
</dbReference>
<dbReference type="PANTHER" id="PTHR22776">
    <property type="entry name" value="MARVEL-CONTAINING POTENTIAL LIPID RAFT-ASSOCIATED PROTEIN"/>
    <property type="match status" value="1"/>
</dbReference>
<sequence length="181" mass="20277">MQQGFPGQHTTTTMVTVGTTTVNPTIRFDRSLILTLPSILRIAQMLFSLLGFICVTTTLFAYKSQGQWFNTVAMGGFWYTAIIFIFYLFHVIEKLHKIPWLKIELVFCIIWCVCNFVAAVVIVTCVSYDGALGFATFFGFGAMIAFGIDAYLKYMRIKRGEIAQGERQASKTVSSVTSPAY</sequence>
<name>A0A6J0BY18_NEOLC</name>
<feature type="transmembrane region" description="Helical" evidence="6">
    <location>
        <begin position="130"/>
        <end position="152"/>
    </location>
</feature>
<proteinExistence type="predicted"/>
<dbReference type="PROSITE" id="PS51225">
    <property type="entry name" value="MARVEL"/>
    <property type="match status" value="1"/>
</dbReference>
<protein>
    <submittedName>
        <fullName evidence="9 10">CKLF-like MARVEL transmembrane domain-containing protein 4</fullName>
    </submittedName>
</protein>
<organism evidence="8 9">
    <name type="scientific">Neodiprion lecontei</name>
    <name type="common">Redheaded pine sawfly</name>
    <dbReference type="NCBI Taxonomy" id="441921"/>
    <lineage>
        <taxon>Eukaryota</taxon>
        <taxon>Metazoa</taxon>
        <taxon>Ecdysozoa</taxon>
        <taxon>Arthropoda</taxon>
        <taxon>Hexapoda</taxon>
        <taxon>Insecta</taxon>
        <taxon>Pterygota</taxon>
        <taxon>Neoptera</taxon>
        <taxon>Endopterygota</taxon>
        <taxon>Hymenoptera</taxon>
        <taxon>Tenthredinoidea</taxon>
        <taxon>Diprionidae</taxon>
        <taxon>Diprioninae</taxon>
        <taxon>Neodiprion</taxon>
    </lineage>
</organism>
<feature type="transmembrane region" description="Helical" evidence="6">
    <location>
        <begin position="101"/>
        <end position="124"/>
    </location>
</feature>
<comment type="subcellular location">
    <subcellularLocation>
        <location evidence="1">Membrane</location>
        <topology evidence="1">Multi-pass membrane protein</topology>
    </subcellularLocation>
</comment>
<reference evidence="9" key="1">
    <citation type="submission" date="2025-04" db="UniProtKB">
        <authorList>
            <consortium name="RefSeq"/>
        </authorList>
    </citation>
    <scope>IDENTIFICATION</scope>
    <source>
        <tissue evidence="10">Thorax and Abdomen</tissue>
        <tissue evidence="9">Whole body</tissue>
    </source>
</reference>
<keyword evidence="2 5" id="KW-0812">Transmembrane</keyword>
<evidence type="ECO:0000256" key="1">
    <source>
        <dbReference type="ARBA" id="ARBA00004141"/>
    </source>
</evidence>
<dbReference type="GO" id="GO:0016020">
    <property type="term" value="C:membrane"/>
    <property type="evidence" value="ECO:0007669"/>
    <property type="project" value="UniProtKB-SubCell"/>
</dbReference>
<evidence type="ECO:0000256" key="6">
    <source>
        <dbReference type="SAM" id="Phobius"/>
    </source>
</evidence>
<feature type="transmembrane region" description="Helical" evidence="6">
    <location>
        <begin position="68"/>
        <end position="89"/>
    </location>
</feature>
<dbReference type="RefSeq" id="XP_046591380.1">
    <property type="nucleotide sequence ID" value="XM_046735424.1"/>
</dbReference>
<dbReference type="InterPro" id="IPR008253">
    <property type="entry name" value="Marvel"/>
</dbReference>
<evidence type="ECO:0000313" key="10">
    <source>
        <dbReference type="RefSeq" id="XP_046591380.1"/>
    </source>
</evidence>
<evidence type="ECO:0000313" key="8">
    <source>
        <dbReference type="Proteomes" id="UP000829291"/>
    </source>
</evidence>
<dbReference type="AlphaFoldDB" id="A0A6J0BY18"/>
<dbReference type="GeneID" id="107223870"/>
<accession>A0A6J0BY18</accession>